<proteinExistence type="inferred from homology"/>
<evidence type="ECO:0000256" key="2">
    <source>
        <dbReference type="ARBA" id="ARBA00009466"/>
    </source>
</evidence>
<dbReference type="GO" id="GO:0006611">
    <property type="term" value="P:protein export from nucleus"/>
    <property type="evidence" value="ECO:0007669"/>
    <property type="project" value="InterPro"/>
</dbReference>
<evidence type="ECO:0000259" key="6">
    <source>
        <dbReference type="PROSITE" id="PS50166"/>
    </source>
</evidence>
<dbReference type="InterPro" id="IPR001494">
    <property type="entry name" value="Importin-beta_N"/>
</dbReference>
<accession>A0A1X2GAJ2</accession>
<dbReference type="InterPro" id="IPR013598">
    <property type="entry name" value="Exportin-1/Importin-b-like"/>
</dbReference>
<protein>
    <submittedName>
        <fullName evidence="7">ARM repeat-containing protein</fullName>
    </submittedName>
</protein>
<dbReference type="Pfam" id="PF03810">
    <property type="entry name" value="IBN_N"/>
    <property type="match status" value="1"/>
</dbReference>
<dbReference type="InterPro" id="IPR011989">
    <property type="entry name" value="ARM-like"/>
</dbReference>
<dbReference type="GO" id="GO:0005634">
    <property type="term" value="C:nucleus"/>
    <property type="evidence" value="ECO:0007669"/>
    <property type="project" value="UniProtKB-SubCell"/>
</dbReference>
<dbReference type="InterPro" id="IPR014877">
    <property type="entry name" value="XPO1_C_dom"/>
</dbReference>
<evidence type="ECO:0000256" key="3">
    <source>
        <dbReference type="ARBA" id="ARBA00022448"/>
    </source>
</evidence>
<evidence type="ECO:0000256" key="5">
    <source>
        <dbReference type="ARBA" id="ARBA00023242"/>
    </source>
</evidence>
<evidence type="ECO:0000256" key="4">
    <source>
        <dbReference type="ARBA" id="ARBA00022927"/>
    </source>
</evidence>
<reference evidence="7 8" key="1">
    <citation type="submission" date="2016-07" db="EMBL/GenBank/DDBJ databases">
        <title>Pervasive Adenine N6-methylation of Active Genes in Fungi.</title>
        <authorList>
            <consortium name="DOE Joint Genome Institute"/>
            <person name="Mondo S.J."/>
            <person name="Dannebaum R.O."/>
            <person name="Kuo R.C."/>
            <person name="Labutti K."/>
            <person name="Haridas S."/>
            <person name="Kuo A."/>
            <person name="Salamov A."/>
            <person name="Ahrendt S.R."/>
            <person name="Lipzen A."/>
            <person name="Sullivan W."/>
            <person name="Andreopoulos W.B."/>
            <person name="Clum A."/>
            <person name="Lindquist E."/>
            <person name="Daum C."/>
            <person name="Ramamoorthy G.K."/>
            <person name="Gryganskyi A."/>
            <person name="Culley D."/>
            <person name="Magnuson J.K."/>
            <person name="James T.Y."/>
            <person name="O'Malley M.A."/>
            <person name="Stajich J.E."/>
            <person name="Spatafora J.W."/>
            <person name="Visel A."/>
            <person name="Grigoriev I.V."/>
        </authorList>
    </citation>
    <scope>NUCLEOTIDE SEQUENCE [LARGE SCALE GENOMIC DNA]</scope>
    <source>
        <strain evidence="7 8">NRRL 3301</strain>
    </source>
</reference>
<sequence>MDQLLQQGQLLDVDLFDATVDAFYHGSEGTRKQAQHVLTAFGNDPNAWQSVATIFDRSNNVNAKYLALRVLERFVTVFWYTIPVEKRLDIRNYIVQQVIDLASSGKAPAILLSKLNVILVQILKKDWLKHWPGFIEELVAASPTNLSLCENNLQLIKLFCEDVFEVTEAVTIANRRKLETQMKRQAGLVVDLCLQILATPSVPSSLSCSALDTLVHLVSFSPSSAPAIAQHLSPWVAKSRAHRKLAMACYTEIISLDGLSADFVAPVLLDVLPPLLQLLAPFTPTSDPDVYDDLEEMDQACIQHAALFLQSLIAKPVELLHGLHPESLDQCRQAMLVLSAIANDSVWTVCLEYWEKWASLAGPIDPAFAKCLITIIVPRVDRIDKSMSQVLMWAFSMAPQDSLTYLTDQLTMAMKTNDWDQLAHVGWAVTNLSDVALADDSLFAQPMLQVLLNHLDQSATSTLEITVNCLEWTARILGHFPRFLEAHYQEILPVLWPVLWTALHDSNPSTKSIACDALVQLCQAGPLAMTSSLLPIAHQPFTQILKNLDSLIADWHLSKELETIYGALGYVIVALDPGKQELAMGQVMKVPMEKLQTLQSSITTGSALSIDQWVMLRTLLRLCVSLGNHSGPIFQKYFEHWIPWLIQLYPVLNQHPGCQSPQGKLCMVVKDLCCDLLVIQASQPHLTNSQLVRDFLQVIMADYHSQGFISAAPVLTMMAKLIETLKLPWVGPQNALVGMLLEPTLAAIKGNMEDLPEHRLGFFTLLHAVVRHYFNELLQWPLSEATLLVDSLLWGAKHTLLEIAQPSLEACLSLVDQAQALDDEDLAGLFHQSHYMRLLSGVLQVLTDPDCHNALSSQSRLLATLLQIIEEGQVYVPVFDPSHVPNPLMSNTDYIMAFVQSYFTQTFPFLASHQVEVMVRGMFTYSDQPDRFQEDLEDFLVDIREVEDEETGQQLHLEEQQAEQQLFLL</sequence>
<dbReference type="Gene3D" id="1.25.10.10">
    <property type="entry name" value="Leucine-rich Repeat Variant"/>
    <property type="match status" value="1"/>
</dbReference>
<dbReference type="Pfam" id="PF08767">
    <property type="entry name" value="CRM1_C"/>
    <property type="match status" value="1"/>
</dbReference>
<dbReference type="GO" id="GO:0005737">
    <property type="term" value="C:cytoplasm"/>
    <property type="evidence" value="ECO:0007669"/>
    <property type="project" value="TreeGrafter"/>
</dbReference>
<dbReference type="AlphaFoldDB" id="A0A1X2GAJ2"/>
<dbReference type="GO" id="GO:0031267">
    <property type="term" value="F:small GTPase binding"/>
    <property type="evidence" value="ECO:0007669"/>
    <property type="project" value="InterPro"/>
</dbReference>
<dbReference type="SMART" id="SM01102">
    <property type="entry name" value="CRM1_C"/>
    <property type="match status" value="1"/>
</dbReference>
<dbReference type="Pfam" id="PF08389">
    <property type="entry name" value="Xpo1"/>
    <property type="match status" value="1"/>
</dbReference>
<organism evidence="7 8">
    <name type="scientific">Hesseltinella vesiculosa</name>
    <dbReference type="NCBI Taxonomy" id="101127"/>
    <lineage>
        <taxon>Eukaryota</taxon>
        <taxon>Fungi</taxon>
        <taxon>Fungi incertae sedis</taxon>
        <taxon>Mucoromycota</taxon>
        <taxon>Mucoromycotina</taxon>
        <taxon>Mucoromycetes</taxon>
        <taxon>Mucorales</taxon>
        <taxon>Cunninghamellaceae</taxon>
        <taxon>Hesseltinella</taxon>
    </lineage>
</organism>
<keyword evidence="8" id="KW-1185">Reference proteome</keyword>
<dbReference type="PANTHER" id="PTHR11223">
    <property type="entry name" value="EXPORTIN 1/5"/>
    <property type="match status" value="1"/>
</dbReference>
<evidence type="ECO:0000313" key="7">
    <source>
        <dbReference type="EMBL" id="ORX49137.1"/>
    </source>
</evidence>
<dbReference type="InterPro" id="IPR045065">
    <property type="entry name" value="XPO1/5"/>
</dbReference>
<keyword evidence="3" id="KW-0813">Transport</keyword>
<dbReference type="STRING" id="101127.A0A1X2GAJ2"/>
<evidence type="ECO:0000256" key="1">
    <source>
        <dbReference type="ARBA" id="ARBA00004123"/>
    </source>
</evidence>
<comment type="subcellular location">
    <subcellularLocation>
        <location evidence="1">Nucleus</location>
    </subcellularLocation>
</comment>
<dbReference type="Proteomes" id="UP000242146">
    <property type="component" value="Unassembled WGS sequence"/>
</dbReference>
<dbReference type="PANTHER" id="PTHR11223:SF2">
    <property type="entry name" value="EXPORTIN-1"/>
    <property type="match status" value="1"/>
</dbReference>
<comment type="caution">
    <text evidence="7">The sequence shown here is derived from an EMBL/GenBank/DDBJ whole genome shotgun (WGS) entry which is preliminary data.</text>
</comment>
<keyword evidence="4" id="KW-0653">Protein transport</keyword>
<evidence type="ECO:0000313" key="8">
    <source>
        <dbReference type="Proteomes" id="UP000242146"/>
    </source>
</evidence>
<dbReference type="EMBL" id="MCGT01000027">
    <property type="protein sequence ID" value="ORX49137.1"/>
    <property type="molecule type" value="Genomic_DNA"/>
</dbReference>
<dbReference type="InterPro" id="IPR016024">
    <property type="entry name" value="ARM-type_fold"/>
</dbReference>
<dbReference type="SUPFAM" id="SSF48371">
    <property type="entry name" value="ARM repeat"/>
    <property type="match status" value="1"/>
</dbReference>
<dbReference type="OrthoDB" id="2215036at2759"/>
<dbReference type="GO" id="GO:0005049">
    <property type="term" value="F:nuclear export signal receptor activity"/>
    <property type="evidence" value="ECO:0007669"/>
    <property type="project" value="InterPro"/>
</dbReference>
<dbReference type="GO" id="GO:0000056">
    <property type="term" value="P:ribosomal small subunit export from nucleus"/>
    <property type="evidence" value="ECO:0007669"/>
    <property type="project" value="TreeGrafter"/>
</dbReference>
<feature type="domain" description="Importin N-terminal" evidence="6">
    <location>
        <begin position="34"/>
        <end position="100"/>
    </location>
</feature>
<keyword evidence="5" id="KW-0539">Nucleus</keyword>
<comment type="similarity">
    <text evidence="2">Belongs to the exportin family.</text>
</comment>
<name>A0A1X2GAJ2_9FUNG</name>
<gene>
    <name evidence="7" type="ORF">DM01DRAFT_1385275</name>
</gene>
<dbReference type="PROSITE" id="PS50166">
    <property type="entry name" value="IMPORTIN_B_NT"/>
    <property type="match status" value="1"/>
</dbReference>
<dbReference type="GO" id="GO:0000055">
    <property type="term" value="P:ribosomal large subunit export from nucleus"/>
    <property type="evidence" value="ECO:0007669"/>
    <property type="project" value="TreeGrafter"/>
</dbReference>
<dbReference type="SMART" id="SM00913">
    <property type="entry name" value="IBN_N"/>
    <property type="match status" value="1"/>
</dbReference>